<accession>A0A064CDV9</accession>
<dbReference type="eggNOG" id="COG1670">
    <property type="taxonomic scope" value="Bacteria"/>
</dbReference>
<dbReference type="Pfam" id="PF13302">
    <property type="entry name" value="Acetyltransf_3"/>
    <property type="match status" value="1"/>
</dbReference>
<keyword evidence="3" id="KW-1185">Reference proteome</keyword>
<dbReference type="PROSITE" id="PS51186">
    <property type="entry name" value="GNAT"/>
    <property type="match status" value="1"/>
</dbReference>
<dbReference type="STRING" id="1440774.Y900_030200"/>
<evidence type="ECO:0000259" key="1">
    <source>
        <dbReference type="PROSITE" id="PS51186"/>
    </source>
</evidence>
<organism evidence="2 3">
    <name type="scientific">Mycolicibacterium aromaticivorans JS19b1 = JCM 16368</name>
    <dbReference type="NCBI Taxonomy" id="1440774"/>
    <lineage>
        <taxon>Bacteria</taxon>
        <taxon>Bacillati</taxon>
        <taxon>Actinomycetota</taxon>
        <taxon>Actinomycetes</taxon>
        <taxon>Mycobacteriales</taxon>
        <taxon>Mycobacteriaceae</taxon>
        <taxon>Mycolicibacterium</taxon>
    </lineage>
</organism>
<feature type="domain" description="N-acetyltransferase" evidence="1">
    <location>
        <begin position="28"/>
        <end position="195"/>
    </location>
</feature>
<dbReference type="OrthoDB" id="2061990at2"/>
<dbReference type="InterPro" id="IPR051908">
    <property type="entry name" value="Ribosomal_N-acetyltransferase"/>
</dbReference>
<dbReference type="PANTHER" id="PTHR43441:SF10">
    <property type="entry name" value="ACETYLTRANSFERASE"/>
    <property type="match status" value="1"/>
</dbReference>
<dbReference type="InterPro" id="IPR000182">
    <property type="entry name" value="GNAT_dom"/>
</dbReference>
<protein>
    <submittedName>
        <fullName evidence="2">Acetyltransferase</fullName>
    </submittedName>
</protein>
<dbReference type="Proteomes" id="UP000022835">
    <property type="component" value="Unassembled WGS sequence"/>
</dbReference>
<gene>
    <name evidence="2" type="ORF">Y900_030200</name>
</gene>
<name>A0A064CDV9_9MYCO</name>
<dbReference type="Gene3D" id="3.40.630.30">
    <property type="match status" value="1"/>
</dbReference>
<dbReference type="GO" id="GO:0005737">
    <property type="term" value="C:cytoplasm"/>
    <property type="evidence" value="ECO:0007669"/>
    <property type="project" value="TreeGrafter"/>
</dbReference>
<dbReference type="SUPFAM" id="SSF55729">
    <property type="entry name" value="Acyl-CoA N-acyltransferases (Nat)"/>
    <property type="match status" value="1"/>
</dbReference>
<dbReference type="AlphaFoldDB" id="A0A064CDV9"/>
<dbReference type="InterPro" id="IPR016181">
    <property type="entry name" value="Acyl_CoA_acyltransferase"/>
</dbReference>
<proteinExistence type="predicted"/>
<dbReference type="GO" id="GO:0008999">
    <property type="term" value="F:protein-N-terminal-alanine acetyltransferase activity"/>
    <property type="evidence" value="ECO:0007669"/>
    <property type="project" value="TreeGrafter"/>
</dbReference>
<dbReference type="GO" id="GO:1990189">
    <property type="term" value="F:protein N-terminal-serine acetyltransferase activity"/>
    <property type="evidence" value="ECO:0007669"/>
    <property type="project" value="TreeGrafter"/>
</dbReference>
<reference evidence="2" key="1">
    <citation type="submission" date="2014-05" db="EMBL/GenBank/DDBJ databases">
        <title>Genome sequence of Mycobacterium aromaticivorans strain JS19b1T (= DSM 45407T).</title>
        <authorList>
            <person name="Kwak Y."/>
            <person name="Park G.-S."/>
            <person name="Li Q.X."/>
            <person name="Lee S.-E."/>
            <person name="Shin J.-H."/>
        </authorList>
    </citation>
    <scope>NUCLEOTIDE SEQUENCE [LARGE SCALE GENOMIC DNA]</scope>
    <source>
        <strain evidence="2">JS19b1</strain>
    </source>
</reference>
<dbReference type="EMBL" id="JALN02000003">
    <property type="protein sequence ID" value="KDE96908.1"/>
    <property type="molecule type" value="Genomic_DNA"/>
</dbReference>
<evidence type="ECO:0000313" key="2">
    <source>
        <dbReference type="EMBL" id="KDE96908.1"/>
    </source>
</evidence>
<dbReference type="PANTHER" id="PTHR43441">
    <property type="entry name" value="RIBOSOMAL-PROTEIN-SERINE ACETYLTRANSFERASE"/>
    <property type="match status" value="1"/>
</dbReference>
<comment type="caution">
    <text evidence="2">The sequence shown here is derived from an EMBL/GenBank/DDBJ whole genome shotgun (WGS) entry which is preliminary data.</text>
</comment>
<sequence length="204" mass="22396">MPSLVPPAMAAGSLCRSPQPSVPVGTTAVLRAWQLSDAEAVVQAFGDPEIQRWHVRRFDSVNEAQHWITGCNAGWAEESELNWALVDRASDSLMGRVSLKSVKLHDGSADVAYWMVPAWRGRGYCSQAVIALCQWAFTDAGFHRLGLEHSVANVASCRVATKAGFHAEGIRQEAALHADGWHDMHEHALLAHHLPDTWAVSQTW</sequence>
<evidence type="ECO:0000313" key="3">
    <source>
        <dbReference type="Proteomes" id="UP000022835"/>
    </source>
</evidence>